<keyword evidence="1" id="KW-1133">Transmembrane helix</keyword>
<organism evidence="2 3">
    <name type="scientific">Arenimonas terrae</name>
    <dbReference type="NCBI Taxonomy" id="2546226"/>
    <lineage>
        <taxon>Bacteria</taxon>
        <taxon>Pseudomonadati</taxon>
        <taxon>Pseudomonadota</taxon>
        <taxon>Gammaproteobacteria</taxon>
        <taxon>Lysobacterales</taxon>
        <taxon>Lysobacteraceae</taxon>
        <taxon>Arenimonas</taxon>
    </lineage>
</organism>
<keyword evidence="1" id="KW-0812">Transmembrane</keyword>
<dbReference type="EMBL" id="SMDR01000005">
    <property type="protein sequence ID" value="TNJ32647.1"/>
    <property type="molecule type" value="Genomic_DNA"/>
</dbReference>
<proteinExistence type="predicted"/>
<evidence type="ECO:0000313" key="3">
    <source>
        <dbReference type="Proteomes" id="UP000305760"/>
    </source>
</evidence>
<keyword evidence="3" id="KW-1185">Reference proteome</keyword>
<dbReference type="RefSeq" id="WP_139450171.1">
    <property type="nucleotide sequence ID" value="NZ_SMDR01000005.1"/>
</dbReference>
<reference evidence="2 3" key="1">
    <citation type="submission" date="2019-03" db="EMBL/GenBank/DDBJ databases">
        <title>Arenimonas daejeonensis sp. nov., isolated from compost.</title>
        <authorList>
            <person name="Jeon C.O."/>
        </authorList>
    </citation>
    <scope>NUCLEOTIDE SEQUENCE [LARGE SCALE GENOMIC DNA]</scope>
    <source>
        <strain evidence="2 3">R29</strain>
    </source>
</reference>
<gene>
    <name evidence="2" type="ORF">E1B00_14705</name>
</gene>
<dbReference type="PROSITE" id="PS51257">
    <property type="entry name" value="PROKAR_LIPOPROTEIN"/>
    <property type="match status" value="1"/>
</dbReference>
<feature type="transmembrane region" description="Helical" evidence="1">
    <location>
        <begin position="7"/>
        <end position="29"/>
    </location>
</feature>
<evidence type="ECO:0000313" key="2">
    <source>
        <dbReference type="EMBL" id="TNJ32647.1"/>
    </source>
</evidence>
<feature type="transmembrane region" description="Helical" evidence="1">
    <location>
        <begin position="81"/>
        <end position="105"/>
    </location>
</feature>
<dbReference type="Proteomes" id="UP000305760">
    <property type="component" value="Unassembled WGS sequence"/>
</dbReference>
<evidence type="ECO:0000256" key="1">
    <source>
        <dbReference type="SAM" id="Phobius"/>
    </source>
</evidence>
<comment type="caution">
    <text evidence="2">The sequence shown here is derived from an EMBL/GenBank/DDBJ whole genome shotgun (WGS) entry which is preliminary data.</text>
</comment>
<dbReference type="OrthoDB" id="6059164at2"/>
<dbReference type="AlphaFoldDB" id="A0A5C4RPT6"/>
<accession>A0A5C4RPT6</accession>
<name>A0A5C4RPT6_9GAMM</name>
<keyword evidence="1" id="KW-0472">Membrane</keyword>
<sequence length="114" mass="12475">MLNRVALAFQLIIAALQVVVGCISFIWAIPLFADPPFLGNGLVREHGKLRRLLEGNEQALQPLQDLHAKLWWLFDNHMDGVLVALVAGIALIVSGVAQAAISVFLHSRRPQFGA</sequence>
<protein>
    <submittedName>
        <fullName evidence="2">Uncharacterized protein</fullName>
    </submittedName>
</protein>